<dbReference type="RefSeq" id="WP_071865351.1">
    <property type="nucleotide sequence ID" value="NZ_JBHLVQ010000008.1"/>
</dbReference>
<reference evidence="2 3" key="1">
    <citation type="submission" date="2014-12" db="EMBL/GenBank/DDBJ databases">
        <title>Draft genome sequences of 29 type strains of Enterococci.</title>
        <authorList>
            <person name="Zhong Z."/>
            <person name="Sun Z."/>
            <person name="Liu W."/>
            <person name="Zhang W."/>
            <person name="Zhang H."/>
        </authorList>
    </citation>
    <scope>NUCLEOTIDE SEQUENCE [LARGE SCALE GENOMIC DNA]</scope>
    <source>
        <strain evidence="2 3">DSM 21207</strain>
    </source>
</reference>
<dbReference type="InterPro" id="IPR029044">
    <property type="entry name" value="Nucleotide-diphossugar_trans"/>
</dbReference>
<comment type="caution">
    <text evidence="2">The sequence shown here is derived from an EMBL/GenBank/DDBJ whole genome shotgun (WGS) entry which is preliminary data.</text>
</comment>
<dbReference type="Pfam" id="PF00535">
    <property type="entry name" value="Glycos_transf_2"/>
    <property type="match status" value="1"/>
</dbReference>
<evidence type="ECO:0000313" key="2">
    <source>
        <dbReference type="EMBL" id="OJG14500.1"/>
    </source>
</evidence>
<gene>
    <name evidence="2" type="ORF">RU96_GL000830</name>
</gene>
<sequence length="312" mass="36758">MSRNKLSIIIPHFESHGKIYNLFHSIQKERNSQDISLIVVDDKSSKSEYNHLKKIISNFPKLGIHLYQNTSNIKGAGMARNIGLEKVKTEWIAFADADDMFIPGFYEKMTAYFETKFDMVFFPPTSSNEKGEPLERHISYLKFYEEYWEKHSEEGLRYRLGTVWSRLYRTDFIKSKNIIFENILSSNDVMFALKSGIYSRNISVDKDEIYSWVLNTSSTTTVRSKKSFQSSVDLAARKNLILKQNLSVELYKRNRPTMVPYLTMAFFRYKYGVAYTIQIYFELLKNGIKFARQEDLKLNKIFNFINNNKYYS</sequence>
<proteinExistence type="predicted"/>
<dbReference type="STRING" id="317010.RU96_GL000830"/>
<dbReference type="Proteomes" id="UP000182835">
    <property type="component" value="Unassembled WGS sequence"/>
</dbReference>
<organism evidence="2 3">
    <name type="scientific">Enterococcus canintestini</name>
    <dbReference type="NCBI Taxonomy" id="317010"/>
    <lineage>
        <taxon>Bacteria</taxon>
        <taxon>Bacillati</taxon>
        <taxon>Bacillota</taxon>
        <taxon>Bacilli</taxon>
        <taxon>Lactobacillales</taxon>
        <taxon>Enterococcaceae</taxon>
        <taxon>Enterococcus</taxon>
    </lineage>
</organism>
<accession>A0A1L8R407</accession>
<dbReference type="OrthoDB" id="396512at2"/>
<evidence type="ECO:0000259" key="1">
    <source>
        <dbReference type="Pfam" id="PF00535"/>
    </source>
</evidence>
<dbReference type="AlphaFoldDB" id="A0A1L8R407"/>
<dbReference type="PANTHER" id="PTHR22916:SF3">
    <property type="entry name" value="UDP-GLCNAC:BETAGAL BETA-1,3-N-ACETYLGLUCOSAMINYLTRANSFERASE-LIKE PROTEIN 1"/>
    <property type="match status" value="1"/>
</dbReference>
<feature type="domain" description="Glycosyltransferase 2-like" evidence="1">
    <location>
        <begin position="7"/>
        <end position="147"/>
    </location>
</feature>
<dbReference type="SUPFAM" id="SSF53448">
    <property type="entry name" value="Nucleotide-diphospho-sugar transferases"/>
    <property type="match status" value="1"/>
</dbReference>
<dbReference type="Gene3D" id="3.90.550.10">
    <property type="entry name" value="Spore Coat Polysaccharide Biosynthesis Protein SpsA, Chain A"/>
    <property type="match status" value="1"/>
</dbReference>
<evidence type="ECO:0000313" key="3">
    <source>
        <dbReference type="Proteomes" id="UP000182835"/>
    </source>
</evidence>
<dbReference type="GO" id="GO:0016758">
    <property type="term" value="F:hexosyltransferase activity"/>
    <property type="evidence" value="ECO:0007669"/>
    <property type="project" value="UniProtKB-ARBA"/>
</dbReference>
<dbReference type="PANTHER" id="PTHR22916">
    <property type="entry name" value="GLYCOSYLTRANSFERASE"/>
    <property type="match status" value="1"/>
</dbReference>
<dbReference type="EMBL" id="JXKG01000017">
    <property type="protein sequence ID" value="OJG14500.1"/>
    <property type="molecule type" value="Genomic_DNA"/>
</dbReference>
<dbReference type="InterPro" id="IPR001173">
    <property type="entry name" value="Glyco_trans_2-like"/>
</dbReference>
<dbReference type="CDD" id="cd00761">
    <property type="entry name" value="Glyco_tranf_GTA_type"/>
    <property type="match status" value="1"/>
</dbReference>
<protein>
    <recommendedName>
        <fullName evidence="1">Glycosyltransferase 2-like domain-containing protein</fullName>
    </recommendedName>
</protein>
<name>A0A1L8R407_9ENTE</name>